<feature type="region of interest" description="Disordered" evidence="1">
    <location>
        <begin position="358"/>
        <end position="395"/>
    </location>
</feature>
<feature type="region of interest" description="Disordered" evidence="1">
    <location>
        <begin position="437"/>
        <end position="476"/>
    </location>
</feature>
<name>A0A0D3D478_BRAOL</name>
<dbReference type="PANTHER" id="PTHR31286">
    <property type="entry name" value="GLYCINE-RICH CELL WALL STRUCTURAL PROTEIN 1.8-LIKE"/>
    <property type="match status" value="1"/>
</dbReference>
<protein>
    <recommendedName>
        <fullName evidence="2">DUF4283 domain-containing protein</fullName>
    </recommendedName>
</protein>
<dbReference type="InterPro" id="IPR025558">
    <property type="entry name" value="DUF4283"/>
</dbReference>
<dbReference type="AlphaFoldDB" id="A0A0D3D478"/>
<evidence type="ECO:0000313" key="4">
    <source>
        <dbReference type="Proteomes" id="UP000032141"/>
    </source>
</evidence>
<keyword evidence="4" id="KW-1185">Reference proteome</keyword>
<dbReference type="HOGENOM" id="CLU_017983_1_0_1"/>
<dbReference type="InterPro" id="IPR040256">
    <property type="entry name" value="At4g02000-like"/>
</dbReference>
<sequence length="542" mass="60006">MKKKKPPKARSPPSKSITSNPPKPSISADLVKSLEIPTPASDAQDTPGLVAQQVIEESLPHPEVVTNKIAEPVIAVTADPAQSPPPAPVATKEKAPPVGHQQETAHVKLGGTNVPVADKWVSSVKGTTKVLRKRDEGFTLPSGEACVKIPNSVIERNKKSWECFVIGQFYIEPPSQGTIHNIVNGIWSRNYRDIVVSKMEGNAFLFRIPNAATRNRVLTQRLWLIEGQTMFVAKWEPGVTLEKPELTSAPIWLELRKVPFQFFNEECLERIASLVGEPKLLHPATANKTNLEVAKVFTLIDPRKPLPEAVNVQFDSGEICRVLVSSPWMPPVCSFCKEIGHTLKRCKVAPITCGPCKSTTHGPETCPKSKLLPGTGRKTRRSRGRSKSIPRQNVPPIYRVLEKPVATPQYQKLNECSEVLSGETSKSMDNQHKDLLEKAKGKNQNPENLPLPSSGVEEDSSDVVSTDSELEEGQISEKEEWQRVHVPRWHVCLDARFLDDSERPFFLRIKIHIETKEVITSDQCGGNDQRIRGPDLSALGQG</sequence>
<feature type="region of interest" description="Disordered" evidence="1">
    <location>
        <begin position="1"/>
        <end position="48"/>
    </location>
</feature>
<organism evidence="3 4">
    <name type="scientific">Brassica oleracea var. oleracea</name>
    <dbReference type="NCBI Taxonomy" id="109376"/>
    <lineage>
        <taxon>Eukaryota</taxon>
        <taxon>Viridiplantae</taxon>
        <taxon>Streptophyta</taxon>
        <taxon>Embryophyta</taxon>
        <taxon>Tracheophyta</taxon>
        <taxon>Spermatophyta</taxon>
        <taxon>Magnoliopsida</taxon>
        <taxon>eudicotyledons</taxon>
        <taxon>Gunneridae</taxon>
        <taxon>Pentapetalae</taxon>
        <taxon>rosids</taxon>
        <taxon>malvids</taxon>
        <taxon>Brassicales</taxon>
        <taxon>Brassicaceae</taxon>
        <taxon>Brassiceae</taxon>
        <taxon>Brassica</taxon>
    </lineage>
</organism>
<dbReference type="Gramene" id="Bo7g024210.1">
    <property type="protein sequence ID" value="Bo7g024210.1"/>
    <property type="gene ID" value="Bo7g024210"/>
</dbReference>
<evidence type="ECO:0000259" key="2">
    <source>
        <dbReference type="Pfam" id="PF14111"/>
    </source>
</evidence>
<proteinExistence type="predicted"/>
<dbReference type="EnsemblPlants" id="Bo7g024210.1">
    <property type="protein sequence ID" value="Bo7g024210.1"/>
    <property type="gene ID" value="Bo7g024210"/>
</dbReference>
<dbReference type="Pfam" id="PF14111">
    <property type="entry name" value="DUF4283"/>
    <property type="match status" value="1"/>
</dbReference>
<dbReference type="Proteomes" id="UP000032141">
    <property type="component" value="Chromosome C7"/>
</dbReference>
<feature type="domain" description="DUF4283" evidence="2">
    <location>
        <begin position="157"/>
        <end position="242"/>
    </location>
</feature>
<reference evidence="3 4" key="1">
    <citation type="journal article" date="2014" name="Genome Biol.">
        <title>Transcriptome and methylome profiling reveals relics of genome dominance in the mesopolyploid Brassica oleracea.</title>
        <authorList>
            <person name="Parkin I.A."/>
            <person name="Koh C."/>
            <person name="Tang H."/>
            <person name="Robinson S.J."/>
            <person name="Kagale S."/>
            <person name="Clarke W.E."/>
            <person name="Town C.D."/>
            <person name="Nixon J."/>
            <person name="Krishnakumar V."/>
            <person name="Bidwell S.L."/>
            <person name="Denoeud F."/>
            <person name="Belcram H."/>
            <person name="Links M.G."/>
            <person name="Just J."/>
            <person name="Clarke C."/>
            <person name="Bender T."/>
            <person name="Huebert T."/>
            <person name="Mason A.S."/>
            <person name="Pires J.C."/>
            <person name="Barker G."/>
            <person name="Moore J."/>
            <person name="Walley P.G."/>
            <person name="Manoli S."/>
            <person name="Batley J."/>
            <person name="Edwards D."/>
            <person name="Nelson M.N."/>
            <person name="Wang X."/>
            <person name="Paterson A.H."/>
            <person name="King G."/>
            <person name="Bancroft I."/>
            <person name="Chalhoub B."/>
            <person name="Sharpe A.G."/>
        </authorList>
    </citation>
    <scope>NUCLEOTIDE SEQUENCE</scope>
    <source>
        <strain evidence="3 4">cv. TO1000</strain>
    </source>
</reference>
<dbReference type="eggNOG" id="KOG1075">
    <property type="taxonomic scope" value="Eukaryota"/>
</dbReference>
<reference evidence="3" key="2">
    <citation type="submission" date="2015-03" db="UniProtKB">
        <authorList>
            <consortium name="EnsemblPlants"/>
        </authorList>
    </citation>
    <scope>IDENTIFICATION</scope>
</reference>
<dbReference type="PANTHER" id="PTHR31286:SF55">
    <property type="entry name" value="DUF4283 DOMAIN-CONTAINING PROTEIN"/>
    <property type="match status" value="1"/>
</dbReference>
<evidence type="ECO:0000256" key="1">
    <source>
        <dbReference type="SAM" id="MobiDB-lite"/>
    </source>
</evidence>
<evidence type="ECO:0000313" key="3">
    <source>
        <dbReference type="EnsemblPlants" id="Bo7g024210.1"/>
    </source>
</evidence>
<accession>A0A0D3D478</accession>
<feature type="compositionally biased region" description="Basic residues" evidence="1">
    <location>
        <begin position="377"/>
        <end position="388"/>
    </location>
</feature>